<keyword evidence="3 5" id="KW-0238">DNA-binding</keyword>
<comment type="caution">
    <text evidence="8">The sequence shown here is derived from an EMBL/GenBank/DDBJ whole genome shotgun (WGS) entry which is preliminary data.</text>
</comment>
<feature type="region of interest" description="Disordered" evidence="6">
    <location>
        <begin position="299"/>
        <end position="323"/>
    </location>
</feature>
<dbReference type="PANTHER" id="PTHR11849:SF304">
    <property type="entry name" value="DNA-BINDING PROTEIN D-ETS-3"/>
    <property type="match status" value="1"/>
</dbReference>
<evidence type="ECO:0000256" key="5">
    <source>
        <dbReference type="RuleBase" id="RU004019"/>
    </source>
</evidence>
<dbReference type="SMART" id="SM00413">
    <property type="entry name" value="ETS"/>
    <property type="match status" value="1"/>
</dbReference>
<keyword evidence="4 5" id="KW-0539">Nucleus</keyword>
<accession>A0A811KLY8</accession>
<evidence type="ECO:0000256" key="1">
    <source>
        <dbReference type="ARBA" id="ARBA00004123"/>
    </source>
</evidence>
<reference evidence="8" key="1">
    <citation type="submission" date="2020-09" db="EMBL/GenBank/DDBJ databases">
        <authorList>
            <person name="Kikuchi T."/>
        </authorList>
    </citation>
    <scope>NUCLEOTIDE SEQUENCE</scope>
    <source>
        <strain evidence="8">SH1</strain>
    </source>
</reference>
<evidence type="ECO:0000313" key="9">
    <source>
        <dbReference type="Proteomes" id="UP000614601"/>
    </source>
</evidence>
<comment type="subcellular location">
    <subcellularLocation>
        <location evidence="1 5">Nucleus</location>
    </subcellularLocation>
</comment>
<dbReference type="EMBL" id="CAJFCW020000003">
    <property type="protein sequence ID" value="CAG9105777.1"/>
    <property type="molecule type" value="Genomic_DNA"/>
</dbReference>
<dbReference type="Pfam" id="PF00178">
    <property type="entry name" value="Ets"/>
    <property type="match status" value="1"/>
</dbReference>
<dbReference type="Gene3D" id="1.10.10.10">
    <property type="entry name" value="Winged helix-like DNA-binding domain superfamily/Winged helix DNA-binding domain"/>
    <property type="match status" value="1"/>
</dbReference>
<dbReference type="InterPro" id="IPR000418">
    <property type="entry name" value="Ets_dom"/>
</dbReference>
<feature type="domain" description="ETS" evidence="7">
    <location>
        <begin position="96"/>
        <end position="177"/>
    </location>
</feature>
<evidence type="ECO:0000256" key="2">
    <source>
        <dbReference type="ARBA" id="ARBA00005562"/>
    </source>
</evidence>
<dbReference type="GO" id="GO:0043565">
    <property type="term" value="F:sequence-specific DNA binding"/>
    <property type="evidence" value="ECO:0007669"/>
    <property type="project" value="InterPro"/>
</dbReference>
<dbReference type="PROSITE" id="PS00345">
    <property type="entry name" value="ETS_DOMAIN_1"/>
    <property type="match status" value="1"/>
</dbReference>
<dbReference type="GO" id="GO:0005634">
    <property type="term" value="C:nucleus"/>
    <property type="evidence" value="ECO:0007669"/>
    <property type="project" value="UniProtKB-SubCell"/>
</dbReference>
<name>A0A811KLY8_9BILA</name>
<dbReference type="PROSITE" id="PS00346">
    <property type="entry name" value="ETS_DOMAIN_2"/>
    <property type="match status" value="1"/>
</dbReference>
<sequence>MPISNPNFSQNGPTSSVPGWPDGFSGLSALNSSFYAQPQLNHQQYDISVNPLLAQPLEQQRPFCSNRPDHLLAAENLQYTAFLTRLPPQALGSGQVQLWQFLLELLAAGDLNSHCITWEGPQGEFKLIDPDEVARKWGERKSKPNMNYDKLSRALRYYYDKNIMKKVHGKRYAYRFDFHGLMQACQNITMNSMNTHSADATVSRSQEFNGGLYQVNNDKQESDFFSQQIQKLDNTQMMPVVYQNVYDRIPQNNDYAQLHLTGQYWPQNGPVEGYFPQVTQHTQYYTTNDGQSTLTLLEDSNKTSLEEIDRSEKQMSRRASEQK</sequence>
<dbReference type="GO" id="GO:0030154">
    <property type="term" value="P:cell differentiation"/>
    <property type="evidence" value="ECO:0007669"/>
    <property type="project" value="TreeGrafter"/>
</dbReference>
<comment type="similarity">
    <text evidence="2 5">Belongs to the ETS family.</text>
</comment>
<dbReference type="PROSITE" id="PS50061">
    <property type="entry name" value="ETS_DOMAIN_3"/>
    <property type="match status" value="1"/>
</dbReference>
<evidence type="ECO:0000256" key="3">
    <source>
        <dbReference type="ARBA" id="ARBA00023125"/>
    </source>
</evidence>
<dbReference type="OrthoDB" id="10067219at2759"/>
<evidence type="ECO:0000313" key="8">
    <source>
        <dbReference type="EMBL" id="CAD5216350.1"/>
    </source>
</evidence>
<dbReference type="AlphaFoldDB" id="A0A811KLY8"/>
<evidence type="ECO:0000256" key="4">
    <source>
        <dbReference type="ARBA" id="ARBA00023242"/>
    </source>
</evidence>
<dbReference type="FunFam" id="1.10.10.10:FF:000039">
    <property type="entry name" value="Friend leukemia integration 1 transcription factor"/>
    <property type="match status" value="1"/>
</dbReference>
<protein>
    <recommendedName>
        <fullName evidence="7">ETS domain-containing protein</fullName>
    </recommendedName>
</protein>
<dbReference type="SUPFAM" id="SSF46785">
    <property type="entry name" value="Winged helix' DNA-binding domain"/>
    <property type="match status" value="1"/>
</dbReference>
<organism evidence="8 9">
    <name type="scientific">Bursaphelenchus okinawaensis</name>
    <dbReference type="NCBI Taxonomy" id="465554"/>
    <lineage>
        <taxon>Eukaryota</taxon>
        <taxon>Metazoa</taxon>
        <taxon>Ecdysozoa</taxon>
        <taxon>Nematoda</taxon>
        <taxon>Chromadorea</taxon>
        <taxon>Rhabditida</taxon>
        <taxon>Tylenchina</taxon>
        <taxon>Tylenchomorpha</taxon>
        <taxon>Aphelenchoidea</taxon>
        <taxon>Aphelenchoididae</taxon>
        <taxon>Bursaphelenchus</taxon>
    </lineage>
</organism>
<dbReference type="InterPro" id="IPR036390">
    <property type="entry name" value="WH_DNA-bd_sf"/>
</dbReference>
<dbReference type="Proteomes" id="UP000614601">
    <property type="component" value="Unassembled WGS sequence"/>
</dbReference>
<dbReference type="EMBL" id="CAJFDH010000003">
    <property type="protein sequence ID" value="CAD5216350.1"/>
    <property type="molecule type" value="Genomic_DNA"/>
</dbReference>
<dbReference type="InterPro" id="IPR046328">
    <property type="entry name" value="ETS_fam"/>
</dbReference>
<dbReference type="PRINTS" id="PR00454">
    <property type="entry name" value="ETSDOMAIN"/>
</dbReference>
<dbReference type="PANTHER" id="PTHR11849">
    <property type="entry name" value="ETS"/>
    <property type="match status" value="1"/>
</dbReference>
<keyword evidence="9" id="KW-1185">Reference proteome</keyword>
<proteinExistence type="inferred from homology"/>
<gene>
    <name evidence="8" type="ORF">BOKJ2_LOCUS6549</name>
</gene>
<evidence type="ECO:0000256" key="6">
    <source>
        <dbReference type="SAM" id="MobiDB-lite"/>
    </source>
</evidence>
<evidence type="ECO:0000259" key="7">
    <source>
        <dbReference type="PROSITE" id="PS50061"/>
    </source>
</evidence>
<dbReference type="GO" id="GO:0000981">
    <property type="term" value="F:DNA-binding transcription factor activity, RNA polymerase II-specific"/>
    <property type="evidence" value="ECO:0007669"/>
    <property type="project" value="TreeGrafter"/>
</dbReference>
<dbReference type="Proteomes" id="UP000783686">
    <property type="component" value="Unassembled WGS sequence"/>
</dbReference>
<dbReference type="InterPro" id="IPR036388">
    <property type="entry name" value="WH-like_DNA-bd_sf"/>
</dbReference>